<sequence>MTPQEIAIALSHIEIWKLISKSNINYALILEDDVHFKYGFSREIDSIWKQLTRNQNEEFDILFLSYEYVKECNANQNQVINEEVVSKPYKGIWNASGYILSKEGAQKILSMLPVYGPVDLWLNLVFDKLNVYIANDSIIRQRLDVPSTNSYSIMPIFSQLGIYTGNDQSTFKVPKLKAPVFAFGEPDSGLTAIANALMILGYTCCYNLDKLPESEEEKFWDRKGKNFFNAYVNISSLASLKIDEIRKLYPEAKFIYARKEKNIEENASNNDILNLSKDCSDKWGELCRFLYLEYPAIPFPESEDSDMLELTPYKKRTFKAQKMKFDDLPWIISNQKHFGIQTTDSGNECSSILSLNKETKFGLNKWRLRDDTFPSNLAIFSPNNINNIENNVLELNFNCEKTSVRSFTSAALVTKEKYLFGKFSVELRPTNVSGLITGIFLFRNSPHQEIDIEFLGKDTTKMLINVFFNPGVEGSKMEYGYRGTPVIIDLGFDAHEDFHLYEIQWQNNLIKWYVDGNLVYERGIWEPTPIPYLPMEFNVNLWHSQSKELAGALKKDAIPAKSLVKSIKIRY</sequence>
<evidence type="ECO:0000313" key="12">
    <source>
        <dbReference type="Proteomes" id="UP001519328"/>
    </source>
</evidence>
<dbReference type="PROSITE" id="PS51762">
    <property type="entry name" value="GH16_2"/>
    <property type="match status" value="1"/>
</dbReference>
<protein>
    <recommendedName>
        <fullName evidence="4">Beta-glucanase</fullName>
        <ecNumber evidence="3">3.2.1.73</ecNumber>
    </recommendedName>
    <alternativeName>
        <fullName evidence="9">1,3-1,4-beta-D-glucan 4-glucanohydrolase</fullName>
    </alternativeName>
    <alternativeName>
        <fullName evidence="8">Endo-beta-1,3-1,4 glucanase</fullName>
    </alternativeName>
    <alternativeName>
        <fullName evidence="7">Lichenase</fullName>
    </alternativeName>
</protein>
<reference evidence="11 12" key="1">
    <citation type="submission" date="2021-03" db="EMBL/GenBank/DDBJ databases">
        <title>Genomic Encyclopedia of Type Strains, Phase IV (KMG-IV): sequencing the most valuable type-strain genomes for metagenomic binning, comparative biology and taxonomic classification.</title>
        <authorList>
            <person name="Goeker M."/>
        </authorList>
    </citation>
    <scope>NUCLEOTIDE SEQUENCE [LARGE SCALE GENOMIC DNA]</scope>
    <source>
        <strain evidence="11 12">DSM 21085</strain>
    </source>
</reference>
<comment type="similarity">
    <text evidence="2">Belongs to the glycosyl hydrolase 16 family.</text>
</comment>
<keyword evidence="12" id="KW-1185">Reference proteome</keyword>
<dbReference type="Pfam" id="PF00722">
    <property type="entry name" value="Glyco_hydro_16"/>
    <property type="match status" value="1"/>
</dbReference>
<dbReference type="PROSITE" id="PS01034">
    <property type="entry name" value="GH16_1"/>
    <property type="match status" value="1"/>
</dbReference>
<dbReference type="PRINTS" id="PR00737">
    <property type="entry name" value="GLHYDRLASE16"/>
</dbReference>
<evidence type="ECO:0000256" key="2">
    <source>
        <dbReference type="ARBA" id="ARBA00006865"/>
    </source>
</evidence>
<dbReference type="InterPro" id="IPR044791">
    <property type="entry name" value="Beta-glucanase/XTH"/>
</dbReference>
<evidence type="ECO:0000256" key="5">
    <source>
        <dbReference type="ARBA" id="ARBA00022801"/>
    </source>
</evidence>
<organism evidence="11 12">
    <name type="scientific">Virgibacillus litoralis</name>
    <dbReference type="NCBI Taxonomy" id="578221"/>
    <lineage>
        <taxon>Bacteria</taxon>
        <taxon>Bacillati</taxon>
        <taxon>Bacillota</taxon>
        <taxon>Bacilli</taxon>
        <taxon>Bacillales</taxon>
        <taxon>Bacillaceae</taxon>
        <taxon>Virgibacillus</taxon>
    </lineage>
</organism>
<feature type="domain" description="GH16" evidence="10">
    <location>
        <begin position="292"/>
        <end position="571"/>
    </location>
</feature>
<evidence type="ECO:0000256" key="9">
    <source>
        <dbReference type="ARBA" id="ARBA00031665"/>
    </source>
</evidence>
<dbReference type="EC" id="3.2.1.73" evidence="3"/>
<dbReference type="Pfam" id="PF01755">
    <property type="entry name" value="Glyco_transf_25"/>
    <property type="match status" value="1"/>
</dbReference>
<evidence type="ECO:0000313" key="11">
    <source>
        <dbReference type="EMBL" id="MBP1947521.1"/>
    </source>
</evidence>
<proteinExistence type="inferred from homology"/>
<dbReference type="RefSeq" id="WP_209479132.1">
    <property type="nucleotide sequence ID" value="NZ_JAGGKK010000001.1"/>
</dbReference>
<evidence type="ECO:0000256" key="1">
    <source>
        <dbReference type="ARBA" id="ARBA00000481"/>
    </source>
</evidence>
<comment type="catalytic activity">
    <reaction evidence="1">
        <text>Hydrolysis of (1-&gt;4)-beta-D-glucosidic linkages in beta-D-glucans containing (1-&gt;3)- and (1-&gt;4)-bonds.</text>
        <dbReference type="EC" id="3.2.1.73"/>
    </reaction>
</comment>
<accession>A0ABS4H9F0</accession>
<dbReference type="EMBL" id="JAGGKK010000001">
    <property type="protein sequence ID" value="MBP1947521.1"/>
    <property type="molecule type" value="Genomic_DNA"/>
</dbReference>
<dbReference type="InterPro" id="IPR008264">
    <property type="entry name" value="Beta_glucanase"/>
</dbReference>
<keyword evidence="5" id="KW-0378">Hydrolase</keyword>
<keyword evidence="6" id="KW-0326">Glycosidase</keyword>
<evidence type="ECO:0000256" key="3">
    <source>
        <dbReference type="ARBA" id="ARBA00012690"/>
    </source>
</evidence>
<dbReference type="InterPro" id="IPR008263">
    <property type="entry name" value="GH16_AS"/>
</dbReference>
<dbReference type="Gene3D" id="2.60.120.200">
    <property type="match status" value="1"/>
</dbReference>
<dbReference type="Proteomes" id="UP001519328">
    <property type="component" value="Unassembled WGS sequence"/>
</dbReference>
<dbReference type="InterPro" id="IPR002654">
    <property type="entry name" value="Glyco_trans_25"/>
</dbReference>
<dbReference type="InterPro" id="IPR013320">
    <property type="entry name" value="ConA-like_dom_sf"/>
</dbReference>
<dbReference type="PANTHER" id="PTHR31062">
    <property type="entry name" value="XYLOGLUCAN ENDOTRANSGLUCOSYLASE/HYDROLASE PROTEIN 8-RELATED"/>
    <property type="match status" value="1"/>
</dbReference>
<evidence type="ECO:0000256" key="7">
    <source>
        <dbReference type="ARBA" id="ARBA00029722"/>
    </source>
</evidence>
<evidence type="ECO:0000256" key="6">
    <source>
        <dbReference type="ARBA" id="ARBA00023295"/>
    </source>
</evidence>
<gene>
    <name evidence="11" type="ORF">J2Z82_000444</name>
</gene>
<evidence type="ECO:0000256" key="4">
    <source>
        <dbReference type="ARBA" id="ARBA00014569"/>
    </source>
</evidence>
<dbReference type="InterPro" id="IPR000757">
    <property type="entry name" value="Beta-glucanase-like"/>
</dbReference>
<dbReference type="SUPFAM" id="SSF49899">
    <property type="entry name" value="Concanavalin A-like lectins/glucanases"/>
    <property type="match status" value="1"/>
</dbReference>
<comment type="caution">
    <text evidence="11">The sequence shown here is derived from an EMBL/GenBank/DDBJ whole genome shotgun (WGS) entry which is preliminary data.</text>
</comment>
<name>A0ABS4H9F0_9BACI</name>
<evidence type="ECO:0000259" key="10">
    <source>
        <dbReference type="PROSITE" id="PS51762"/>
    </source>
</evidence>
<evidence type="ECO:0000256" key="8">
    <source>
        <dbReference type="ARBA" id="ARBA00029771"/>
    </source>
</evidence>